<dbReference type="PROSITE" id="PS50932">
    <property type="entry name" value="HTH_LACI_2"/>
    <property type="match status" value="1"/>
</dbReference>
<dbReference type="AlphaFoldDB" id="A0A0R2LKW7"/>
<dbReference type="Gene3D" id="3.40.50.2300">
    <property type="match status" value="2"/>
</dbReference>
<evidence type="ECO:0000256" key="3">
    <source>
        <dbReference type="ARBA" id="ARBA00023163"/>
    </source>
</evidence>
<accession>A0A0R2LKW7</accession>
<evidence type="ECO:0000259" key="4">
    <source>
        <dbReference type="PROSITE" id="PS50932"/>
    </source>
</evidence>
<dbReference type="SUPFAM" id="SSF53822">
    <property type="entry name" value="Periplasmic binding protein-like I"/>
    <property type="match status" value="1"/>
</dbReference>
<dbReference type="GO" id="GO:0003700">
    <property type="term" value="F:DNA-binding transcription factor activity"/>
    <property type="evidence" value="ECO:0007669"/>
    <property type="project" value="TreeGrafter"/>
</dbReference>
<dbReference type="PANTHER" id="PTHR30146:SF136">
    <property type="entry name" value="NTD BIOSYNTHESIS OPERON REGULATOR NTDR"/>
    <property type="match status" value="1"/>
</dbReference>
<dbReference type="InterPro" id="IPR001761">
    <property type="entry name" value="Peripla_BP/Lac1_sug-bd_dom"/>
</dbReference>
<dbReference type="InterPro" id="IPR028082">
    <property type="entry name" value="Peripla_BP_I"/>
</dbReference>
<dbReference type="STRING" id="993692.IV57_GL000165"/>
<evidence type="ECO:0000313" key="5">
    <source>
        <dbReference type="EMBL" id="KRO00844.1"/>
    </source>
</evidence>
<keyword evidence="1" id="KW-0805">Transcription regulation</keyword>
<gene>
    <name evidence="5" type="ORF">IV57_GL000165</name>
</gene>
<dbReference type="PATRIC" id="fig|993692.3.peg.166"/>
<dbReference type="InterPro" id="IPR010982">
    <property type="entry name" value="Lambda_DNA-bd_dom_sf"/>
</dbReference>
<comment type="caution">
    <text evidence="5">The sequence shown here is derived from an EMBL/GenBank/DDBJ whole genome shotgun (WGS) entry which is preliminary data.</text>
</comment>
<dbReference type="OrthoDB" id="9796186at2"/>
<dbReference type="RefSeq" id="WP_057879581.1">
    <property type="nucleotide sequence ID" value="NZ_JQCF01000001.1"/>
</dbReference>
<dbReference type="CDD" id="cd06286">
    <property type="entry name" value="PBP1_CcpB-like"/>
    <property type="match status" value="1"/>
</dbReference>
<organism evidence="5 6">
    <name type="scientific">Companilactobacillus kimchiensis</name>
    <dbReference type="NCBI Taxonomy" id="993692"/>
    <lineage>
        <taxon>Bacteria</taxon>
        <taxon>Bacillati</taxon>
        <taxon>Bacillota</taxon>
        <taxon>Bacilli</taxon>
        <taxon>Lactobacillales</taxon>
        <taxon>Lactobacillaceae</taxon>
        <taxon>Companilactobacillus</taxon>
    </lineage>
</organism>
<keyword evidence="2" id="KW-0238">DNA-binding</keyword>
<evidence type="ECO:0000256" key="2">
    <source>
        <dbReference type="ARBA" id="ARBA00023125"/>
    </source>
</evidence>
<dbReference type="Pfam" id="PF00356">
    <property type="entry name" value="LacI"/>
    <property type="match status" value="1"/>
</dbReference>
<dbReference type="PRINTS" id="PR00036">
    <property type="entry name" value="HTHLACI"/>
</dbReference>
<dbReference type="Pfam" id="PF00532">
    <property type="entry name" value="Peripla_BP_1"/>
    <property type="match status" value="1"/>
</dbReference>
<evidence type="ECO:0000256" key="1">
    <source>
        <dbReference type="ARBA" id="ARBA00023015"/>
    </source>
</evidence>
<protein>
    <submittedName>
        <fullName evidence="5">DegA family transcriptional regulator</fullName>
    </submittedName>
</protein>
<keyword evidence="6" id="KW-1185">Reference proteome</keyword>
<keyword evidence="3" id="KW-0804">Transcription</keyword>
<evidence type="ECO:0000313" key="6">
    <source>
        <dbReference type="Proteomes" id="UP000051006"/>
    </source>
</evidence>
<dbReference type="EMBL" id="JQCF01000001">
    <property type="protein sequence ID" value="KRO00844.1"/>
    <property type="molecule type" value="Genomic_DNA"/>
</dbReference>
<dbReference type="SUPFAM" id="SSF47413">
    <property type="entry name" value="lambda repressor-like DNA-binding domains"/>
    <property type="match status" value="1"/>
</dbReference>
<proteinExistence type="predicted"/>
<name>A0A0R2LKW7_9LACO</name>
<dbReference type="GO" id="GO:0000976">
    <property type="term" value="F:transcription cis-regulatory region binding"/>
    <property type="evidence" value="ECO:0007669"/>
    <property type="project" value="TreeGrafter"/>
</dbReference>
<dbReference type="InterPro" id="IPR000843">
    <property type="entry name" value="HTH_LacI"/>
</dbReference>
<feature type="domain" description="HTH lacI-type" evidence="4">
    <location>
        <begin position="2"/>
        <end position="56"/>
    </location>
</feature>
<reference evidence="5 6" key="1">
    <citation type="journal article" date="2015" name="Genome Announc.">
        <title>Expanding the biotechnology potential of lactobacilli through comparative genomics of 213 strains and associated genera.</title>
        <authorList>
            <person name="Sun Z."/>
            <person name="Harris H.M."/>
            <person name="McCann A."/>
            <person name="Guo C."/>
            <person name="Argimon S."/>
            <person name="Zhang W."/>
            <person name="Yang X."/>
            <person name="Jeffery I.B."/>
            <person name="Cooney J.C."/>
            <person name="Kagawa T.F."/>
            <person name="Liu W."/>
            <person name="Song Y."/>
            <person name="Salvetti E."/>
            <person name="Wrobel A."/>
            <person name="Rasinkangas P."/>
            <person name="Parkhill J."/>
            <person name="Rea M.C."/>
            <person name="O'Sullivan O."/>
            <person name="Ritari J."/>
            <person name="Douillard F.P."/>
            <person name="Paul Ross R."/>
            <person name="Yang R."/>
            <person name="Briner A.E."/>
            <person name="Felis G.E."/>
            <person name="de Vos W.M."/>
            <person name="Barrangou R."/>
            <person name="Klaenhammer T.R."/>
            <person name="Caufield P.W."/>
            <person name="Cui Y."/>
            <person name="Zhang H."/>
            <person name="O'Toole P.W."/>
        </authorList>
    </citation>
    <scope>NUCLEOTIDE SEQUENCE [LARGE SCALE GENOMIC DNA]</scope>
    <source>
        <strain evidence="5 6">DSM 24716</strain>
    </source>
</reference>
<dbReference type="Gene3D" id="1.10.260.40">
    <property type="entry name" value="lambda repressor-like DNA-binding domains"/>
    <property type="match status" value="1"/>
</dbReference>
<dbReference type="SMART" id="SM00354">
    <property type="entry name" value="HTH_LACI"/>
    <property type="match status" value="1"/>
</dbReference>
<sequence length="334" mass="37004">MATISDVAKLAGLSVSTVSRVINDSPHVSEKKRNSVKSAMERLGYVPLPAARQLRGSKTNTMAVTIPRIVNPFFSYLVDAIEQKLDEAGYSTLIVQTFSKAEEELTALNLLKNQQVDGVILCSLENTWSIISDYCKYGKIILVNEYLKDVHVPIVRADQYDGFYKATNFLFDEGYSKIAYATGRKSITIMEKEANFDADRFAGFQDSLSEHKLGLNHDWLFTNAHTAEDGKNIFKMIMALDNKPDVIIAGSDEVAMGITQEAEEQKVKVPKQLGVLGVDDQPVSANLRIPLTTIRQPVNEMGQKAAETMLHLMSGESVPKVQICKLKIIKRASA</sequence>
<dbReference type="PANTHER" id="PTHR30146">
    <property type="entry name" value="LACI-RELATED TRANSCRIPTIONAL REPRESSOR"/>
    <property type="match status" value="1"/>
</dbReference>
<dbReference type="CDD" id="cd01392">
    <property type="entry name" value="HTH_LacI"/>
    <property type="match status" value="1"/>
</dbReference>
<dbReference type="Proteomes" id="UP000051006">
    <property type="component" value="Unassembled WGS sequence"/>
</dbReference>